<sequence length="206" mass="23889">MKYYSCFAVFKHQWDQVASAVWQKYPNPYSKHVLSEDIVHRSLLPDGRRLYSRRLLTKTNRMPRWGNIVFGANAHLVSVLEESVVDPMKKTFTTYTRNLGYTSFMVVEEKCVYQQSSENSGWTELQRQVWVDSSVLGFARAIQKFGVERYKSNCNKSFKGLQYIINKMFVPEQAETHIPQKVDQLTKKAKAAQDLARQGKRGPVVQ</sequence>
<evidence type="ECO:0000313" key="3">
    <source>
        <dbReference type="Proteomes" id="UP001152320"/>
    </source>
</evidence>
<dbReference type="InterPro" id="IPR037365">
    <property type="entry name" value="Slowmo/Ups"/>
</dbReference>
<dbReference type="Pfam" id="PF04707">
    <property type="entry name" value="PRELI"/>
    <property type="match status" value="1"/>
</dbReference>
<dbReference type="Proteomes" id="UP001152320">
    <property type="component" value="Chromosome 17"/>
</dbReference>
<dbReference type="GO" id="GO:0005758">
    <property type="term" value="C:mitochondrial intermembrane space"/>
    <property type="evidence" value="ECO:0007669"/>
    <property type="project" value="InterPro"/>
</dbReference>
<gene>
    <name evidence="2" type="ORF">HOLleu_33294</name>
</gene>
<dbReference type="EMBL" id="JAIZAY010000017">
    <property type="protein sequence ID" value="KAJ8025673.1"/>
    <property type="molecule type" value="Genomic_DNA"/>
</dbReference>
<keyword evidence="3" id="KW-1185">Reference proteome</keyword>
<proteinExistence type="predicted"/>
<accession>A0A9Q0YNG6</accession>
<reference evidence="2" key="1">
    <citation type="submission" date="2021-10" db="EMBL/GenBank/DDBJ databases">
        <title>Tropical sea cucumber genome reveals ecological adaptation and Cuvierian tubules defense mechanism.</title>
        <authorList>
            <person name="Chen T."/>
        </authorList>
    </citation>
    <scope>NUCLEOTIDE SEQUENCE</scope>
    <source>
        <strain evidence="2">Nanhai2018</strain>
        <tissue evidence="2">Muscle</tissue>
    </source>
</reference>
<name>A0A9Q0YNG6_HOLLE</name>
<dbReference type="AlphaFoldDB" id="A0A9Q0YNG6"/>
<evidence type="ECO:0000313" key="2">
    <source>
        <dbReference type="EMBL" id="KAJ8025673.1"/>
    </source>
</evidence>
<organism evidence="2 3">
    <name type="scientific">Holothuria leucospilota</name>
    <name type="common">Black long sea cucumber</name>
    <name type="synonym">Mertensiothuria leucospilota</name>
    <dbReference type="NCBI Taxonomy" id="206669"/>
    <lineage>
        <taxon>Eukaryota</taxon>
        <taxon>Metazoa</taxon>
        <taxon>Echinodermata</taxon>
        <taxon>Eleutherozoa</taxon>
        <taxon>Echinozoa</taxon>
        <taxon>Holothuroidea</taxon>
        <taxon>Aspidochirotacea</taxon>
        <taxon>Aspidochirotida</taxon>
        <taxon>Holothuriidae</taxon>
        <taxon>Holothuria</taxon>
    </lineage>
</organism>
<dbReference type="PANTHER" id="PTHR11158">
    <property type="entry name" value="MSF1/PX19 RELATED"/>
    <property type="match status" value="1"/>
</dbReference>
<dbReference type="OrthoDB" id="341300at2759"/>
<dbReference type="InterPro" id="IPR006797">
    <property type="entry name" value="PRELI/MSF1_dom"/>
</dbReference>
<evidence type="ECO:0000259" key="1">
    <source>
        <dbReference type="PROSITE" id="PS50904"/>
    </source>
</evidence>
<feature type="domain" description="PRELI/MSF1" evidence="1">
    <location>
        <begin position="1"/>
        <end position="173"/>
    </location>
</feature>
<dbReference type="PROSITE" id="PS50904">
    <property type="entry name" value="PRELI_MSF1"/>
    <property type="match status" value="1"/>
</dbReference>
<comment type="caution">
    <text evidence="2">The sequence shown here is derived from an EMBL/GenBank/DDBJ whole genome shotgun (WGS) entry which is preliminary data.</text>
</comment>
<protein>
    <submittedName>
        <fullName evidence="2">PRELI domain-containing protein 1, mitochondrial</fullName>
    </submittedName>
</protein>